<accession>J9H466</accession>
<gene>
    <name evidence="1" type="ORF">EVA_00470</name>
</gene>
<comment type="caution">
    <text evidence="1">The sequence shown here is derived from an EMBL/GenBank/DDBJ whole genome shotgun (WGS) entry which is preliminary data.</text>
</comment>
<reference evidence="1" key="1">
    <citation type="journal article" date="2012" name="PLoS ONE">
        <title>Gene sets for utilization of primary and secondary nutrition supplies in the distal gut of endangered iberian lynx.</title>
        <authorList>
            <person name="Alcaide M."/>
            <person name="Messina E."/>
            <person name="Richter M."/>
            <person name="Bargiela R."/>
            <person name="Peplies J."/>
            <person name="Huws S.A."/>
            <person name="Newbold C.J."/>
            <person name="Golyshin P.N."/>
            <person name="Simon M.A."/>
            <person name="Lopez G."/>
            <person name="Yakimov M.M."/>
            <person name="Ferrer M."/>
        </authorList>
    </citation>
    <scope>NUCLEOTIDE SEQUENCE</scope>
</reference>
<organism evidence="1">
    <name type="scientific">gut metagenome</name>
    <dbReference type="NCBI Taxonomy" id="749906"/>
    <lineage>
        <taxon>unclassified sequences</taxon>
        <taxon>metagenomes</taxon>
        <taxon>organismal metagenomes</taxon>
    </lineage>
</organism>
<dbReference type="AlphaFoldDB" id="J9H466"/>
<protein>
    <submittedName>
        <fullName evidence="1">Uncharacterized protein</fullName>
    </submittedName>
</protein>
<sequence length="67" mass="7705">MEWTVIFSKICNFFDFYFNCQNKLSDLQLLLRCVNSVSTGLFRHSVRCFSAVSCSAGKYALPLQAER</sequence>
<dbReference type="EMBL" id="AMCI01000052">
    <property type="protein sequence ID" value="EJX10833.1"/>
    <property type="molecule type" value="Genomic_DNA"/>
</dbReference>
<evidence type="ECO:0000313" key="1">
    <source>
        <dbReference type="EMBL" id="EJX10833.1"/>
    </source>
</evidence>
<name>J9H466_9ZZZZ</name>
<proteinExistence type="predicted"/>